<name>A0A016SCY6_9BILA</name>
<dbReference type="AlphaFoldDB" id="A0A016SCY6"/>
<gene>
    <name evidence="1" type="primary">Acey_s0250.g146</name>
    <name evidence="1" type="ORF">Y032_0250g146</name>
</gene>
<keyword evidence="2" id="KW-1185">Reference proteome</keyword>
<sequence length="82" mass="9564">MCPLGVIRHAGHEYDIHFVPWCGFVRSASVYKMNAIFVISTQNNLLCRAWRDPEGECPLQLVQYEYRNITEMLQHAEQTSYS</sequence>
<evidence type="ECO:0000313" key="2">
    <source>
        <dbReference type="Proteomes" id="UP000024635"/>
    </source>
</evidence>
<dbReference type="Proteomes" id="UP000024635">
    <property type="component" value="Unassembled WGS sequence"/>
</dbReference>
<evidence type="ECO:0000313" key="1">
    <source>
        <dbReference type="EMBL" id="EYB88242.1"/>
    </source>
</evidence>
<dbReference type="EMBL" id="JARK01001586">
    <property type="protein sequence ID" value="EYB88242.1"/>
    <property type="molecule type" value="Genomic_DNA"/>
</dbReference>
<organism evidence="1 2">
    <name type="scientific">Ancylostoma ceylanicum</name>
    <dbReference type="NCBI Taxonomy" id="53326"/>
    <lineage>
        <taxon>Eukaryota</taxon>
        <taxon>Metazoa</taxon>
        <taxon>Ecdysozoa</taxon>
        <taxon>Nematoda</taxon>
        <taxon>Chromadorea</taxon>
        <taxon>Rhabditida</taxon>
        <taxon>Rhabditina</taxon>
        <taxon>Rhabditomorpha</taxon>
        <taxon>Strongyloidea</taxon>
        <taxon>Ancylostomatidae</taxon>
        <taxon>Ancylostomatinae</taxon>
        <taxon>Ancylostoma</taxon>
    </lineage>
</organism>
<protein>
    <submittedName>
        <fullName evidence="1">Uncharacterized protein</fullName>
    </submittedName>
</protein>
<reference evidence="2" key="1">
    <citation type="journal article" date="2015" name="Nat. Genet.">
        <title>The genome and transcriptome of the zoonotic hookworm Ancylostoma ceylanicum identify infection-specific gene families.</title>
        <authorList>
            <person name="Schwarz E.M."/>
            <person name="Hu Y."/>
            <person name="Antoshechkin I."/>
            <person name="Miller M.M."/>
            <person name="Sternberg P.W."/>
            <person name="Aroian R.V."/>
        </authorList>
    </citation>
    <scope>NUCLEOTIDE SEQUENCE</scope>
    <source>
        <strain evidence="2">HY135</strain>
    </source>
</reference>
<accession>A0A016SCY6</accession>
<comment type="caution">
    <text evidence="1">The sequence shown here is derived from an EMBL/GenBank/DDBJ whole genome shotgun (WGS) entry which is preliminary data.</text>
</comment>
<proteinExistence type="predicted"/>